<organism evidence="2 3">
    <name type="scientific">Coxiella burnetii (strain Dugway 5J108-111)</name>
    <dbReference type="NCBI Taxonomy" id="434922"/>
    <lineage>
        <taxon>Bacteria</taxon>
        <taxon>Pseudomonadati</taxon>
        <taxon>Pseudomonadota</taxon>
        <taxon>Gammaproteobacteria</taxon>
        <taxon>Legionellales</taxon>
        <taxon>Coxiellaceae</taxon>
        <taxon>Coxiella</taxon>
    </lineage>
</organism>
<feature type="transmembrane region" description="Helical" evidence="1">
    <location>
        <begin position="68"/>
        <end position="86"/>
    </location>
</feature>
<evidence type="ECO:0000313" key="2">
    <source>
        <dbReference type="EMBL" id="ABS78187.2"/>
    </source>
</evidence>
<dbReference type="HOGENOM" id="CLU_121827_0_0_6"/>
<keyword evidence="1" id="KW-1133">Transmembrane helix</keyword>
<dbReference type="Proteomes" id="UP000008555">
    <property type="component" value="Chromosome"/>
</dbReference>
<reference evidence="2 3" key="1">
    <citation type="journal article" date="2009" name="Infect. Immun.">
        <title>Comparative genomics reveal extensive transposon-mediated genomic plasticity and diversity among potential effector proteins within the genus Coxiella.</title>
        <authorList>
            <person name="Beare P.A."/>
            <person name="Unsworth N."/>
            <person name="Andoh M."/>
            <person name="Voth D.E."/>
            <person name="Omsland A."/>
            <person name="Gilk S.D."/>
            <person name="Williams K.P."/>
            <person name="Sobral B.W."/>
            <person name="Kupko J.J.III."/>
            <person name="Porcella S.F."/>
            <person name="Samuel J.E."/>
            <person name="Heinzen R.A."/>
        </authorList>
    </citation>
    <scope>NUCLEOTIDE SEQUENCE [LARGE SCALE GENOMIC DNA]</scope>
    <source>
        <strain evidence="2 3">Dugway 5J108-111</strain>
    </source>
</reference>
<name>A9KE74_COXBN</name>
<proteinExistence type="predicted"/>
<evidence type="ECO:0000256" key="1">
    <source>
        <dbReference type="SAM" id="Phobius"/>
    </source>
</evidence>
<dbReference type="EMBL" id="CP000733">
    <property type="protein sequence ID" value="ABS78187.2"/>
    <property type="molecule type" value="Genomic_DNA"/>
</dbReference>
<sequence length="188" mass="20178">MLKLSQQILLVKGKENYFFSRAILLNNQALTLTSLAQMTVEHFVAFCPNLFIIGLILTQFVRLFMKKTTVALSLALAITGGAAWAGKYTLVTPNTPHLQQGWSSANPQDVNRVDATGGVAFLTITVDKQSPGPSPISNDGIKVNCAGTNVSVRPGSADKCTLEKGQYVTWADDGQKPNHGATGMVEIN</sequence>
<keyword evidence="1" id="KW-0472">Membrane</keyword>
<dbReference type="AlphaFoldDB" id="A9KE74"/>
<gene>
    <name evidence="2" type="ordered locus">CBUD_1232</name>
</gene>
<evidence type="ECO:0000313" key="3">
    <source>
        <dbReference type="Proteomes" id="UP000008555"/>
    </source>
</evidence>
<accession>A9KE74</accession>
<feature type="transmembrane region" description="Helical" evidence="1">
    <location>
        <begin position="43"/>
        <end position="61"/>
    </location>
</feature>
<dbReference type="KEGG" id="cbd:CBUD_1232"/>
<keyword evidence="1" id="KW-0812">Transmembrane</keyword>
<protein>
    <submittedName>
        <fullName evidence="2">Hypothetical membrane associated protein</fullName>
    </submittedName>
</protein>